<feature type="domain" description="Class II aldolase/adducin N-terminal" evidence="2">
    <location>
        <begin position="10"/>
        <end position="187"/>
    </location>
</feature>
<evidence type="ECO:0000259" key="2">
    <source>
        <dbReference type="SMART" id="SM01007"/>
    </source>
</evidence>
<keyword evidence="4" id="KW-1185">Reference proteome</keyword>
<organism evidence="3 4">
    <name type="scientific">Micromonospora echinofusca</name>
    <dbReference type="NCBI Taxonomy" id="47858"/>
    <lineage>
        <taxon>Bacteria</taxon>
        <taxon>Bacillati</taxon>
        <taxon>Actinomycetota</taxon>
        <taxon>Actinomycetes</taxon>
        <taxon>Micromonosporales</taxon>
        <taxon>Micromonosporaceae</taxon>
        <taxon>Micromonospora</taxon>
    </lineage>
</organism>
<dbReference type="PANTHER" id="PTHR10672">
    <property type="entry name" value="ADDUCIN"/>
    <property type="match status" value="1"/>
</dbReference>
<evidence type="ECO:0000256" key="1">
    <source>
        <dbReference type="ARBA" id="ARBA00037961"/>
    </source>
</evidence>
<dbReference type="SMART" id="SM01007">
    <property type="entry name" value="Aldolase_II"/>
    <property type="match status" value="1"/>
</dbReference>
<reference evidence="3 4" key="1">
    <citation type="submission" date="2019-12" db="EMBL/GenBank/DDBJ databases">
        <title>Whole genome sequencing of endophytic Actinobacterium Micromonospora sp. MPMI6T.</title>
        <authorList>
            <person name="Evv R."/>
            <person name="Podile A.R."/>
        </authorList>
    </citation>
    <scope>NUCLEOTIDE SEQUENCE [LARGE SCALE GENOMIC DNA]</scope>
    <source>
        <strain evidence="3 4">MPMI6</strain>
    </source>
</reference>
<protein>
    <submittedName>
        <fullName evidence="3">Class II aldolase/adducin family protein</fullName>
    </submittedName>
</protein>
<evidence type="ECO:0000313" key="3">
    <source>
        <dbReference type="EMBL" id="MBO4207369.1"/>
    </source>
</evidence>
<name>A0ABS3VS60_MICEH</name>
<comment type="similarity">
    <text evidence="1">Belongs to the aldolase class II family.</text>
</comment>
<dbReference type="EMBL" id="WVUH01000119">
    <property type="protein sequence ID" value="MBO4207369.1"/>
    <property type="molecule type" value="Genomic_DNA"/>
</dbReference>
<proteinExistence type="inferred from homology"/>
<comment type="caution">
    <text evidence="3">The sequence shown here is derived from an EMBL/GenBank/DDBJ whole genome shotgun (WGS) entry which is preliminary data.</text>
</comment>
<dbReference type="Gene3D" id="3.40.225.10">
    <property type="entry name" value="Class II aldolase/adducin N-terminal domain"/>
    <property type="match status" value="1"/>
</dbReference>
<dbReference type="PANTHER" id="PTHR10672:SF3">
    <property type="entry name" value="PROTEIN HU-LI TAI SHAO"/>
    <property type="match status" value="1"/>
</dbReference>
<dbReference type="InterPro" id="IPR051017">
    <property type="entry name" value="Aldolase-II_Adducin_sf"/>
</dbReference>
<sequence>MSRAERKLAVSVALASRMLSDGGHDDFNQGQVSARIPGSDTFLIKSALCGFNEATPSDVVVAAVDHRIDPHPMAPPELPLHQAIYAARPDVNAIVHSHAPNTLVFGALDTELLPLSHEGALFFDQVPRFTLTSNTILTYEVGQAVAEALGDNPAAFLRNHGGVAVGKTIRHAAVGAHVLERCCQLHIMALSTGRPFHVSKPEDIPGKRQYIYSDLSVRSYWDHAVRAVKARHPESVEWGA</sequence>
<dbReference type="Pfam" id="PF00596">
    <property type="entry name" value="Aldolase_II"/>
    <property type="match status" value="1"/>
</dbReference>
<dbReference type="InterPro" id="IPR036409">
    <property type="entry name" value="Aldolase_II/adducin_N_sf"/>
</dbReference>
<dbReference type="SUPFAM" id="SSF53639">
    <property type="entry name" value="AraD/HMP-PK domain-like"/>
    <property type="match status" value="1"/>
</dbReference>
<gene>
    <name evidence="3" type="ORF">GSF22_15320</name>
</gene>
<evidence type="ECO:0000313" key="4">
    <source>
        <dbReference type="Proteomes" id="UP000823521"/>
    </source>
</evidence>
<dbReference type="InterPro" id="IPR001303">
    <property type="entry name" value="Aldolase_II/adducin_N"/>
</dbReference>
<accession>A0ABS3VS60</accession>
<dbReference type="Proteomes" id="UP000823521">
    <property type="component" value="Unassembled WGS sequence"/>
</dbReference>